<dbReference type="InterPro" id="IPR000863">
    <property type="entry name" value="Sulfotransferase_dom"/>
</dbReference>
<dbReference type="AlphaFoldDB" id="A0A8K0CEM0"/>
<dbReference type="OrthoDB" id="205623at2759"/>
<keyword evidence="5" id="KW-1185">Reference proteome</keyword>
<sequence length="322" mass="37580">MSISSEVIKGFYGEKLDQVYGVKNSFYAYNPGKCVMPPQFAEIAQQISSFKVRKDDVWMISFPRAGSTWCQEMVWLIGNDLDFASAKQYIQQIRAPVLELSAIFVTEEYSEYMKNYGNSVERARNHPSPRFIKSHLPLTLLPSELNEVKPKIIYVARNPKDVCVSYYNHSQHFYNLPLCTFEEFADLFLNDKLPFSPLWPHYLEFWKRRHEDNFLFLKYEDMKKDLLTVILKIAEFLGKTLSDEQINILIEYLSFNNMKSNQSVNMEPVLNSRTGKFSSEMVSQDFIRSGKIGDGEKFMTLELSKRFDEWIQENTKGTGLTF</sequence>
<dbReference type="Gene3D" id="3.40.50.300">
    <property type="entry name" value="P-loop containing nucleotide triphosphate hydrolases"/>
    <property type="match status" value="1"/>
</dbReference>
<evidence type="ECO:0000256" key="1">
    <source>
        <dbReference type="ARBA" id="ARBA00005771"/>
    </source>
</evidence>
<evidence type="ECO:0000256" key="2">
    <source>
        <dbReference type="ARBA" id="ARBA00022679"/>
    </source>
</evidence>
<dbReference type="Proteomes" id="UP000801492">
    <property type="component" value="Unassembled WGS sequence"/>
</dbReference>
<dbReference type="GO" id="GO:0008146">
    <property type="term" value="F:sulfotransferase activity"/>
    <property type="evidence" value="ECO:0007669"/>
    <property type="project" value="InterPro"/>
</dbReference>
<proteinExistence type="inferred from homology"/>
<accession>A0A8K0CEM0</accession>
<dbReference type="SUPFAM" id="SSF52540">
    <property type="entry name" value="P-loop containing nucleoside triphosphate hydrolases"/>
    <property type="match status" value="1"/>
</dbReference>
<reference evidence="4" key="1">
    <citation type="submission" date="2019-08" db="EMBL/GenBank/DDBJ databases">
        <title>The genome of the North American firefly Photinus pyralis.</title>
        <authorList>
            <consortium name="Photinus pyralis genome working group"/>
            <person name="Fallon T.R."/>
            <person name="Sander Lower S.E."/>
            <person name="Weng J.-K."/>
        </authorList>
    </citation>
    <scope>NUCLEOTIDE SEQUENCE</scope>
    <source>
        <strain evidence="4">TRF0915ILg1</strain>
        <tissue evidence="4">Whole body</tissue>
    </source>
</reference>
<dbReference type="EMBL" id="VTPC01090557">
    <property type="protein sequence ID" value="KAF2883128.1"/>
    <property type="molecule type" value="Genomic_DNA"/>
</dbReference>
<comment type="similarity">
    <text evidence="1">Belongs to the sulfotransferase 1 family.</text>
</comment>
<evidence type="ECO:0000313" key="5">
    <source>
        <dbReference type="Proteomes" id="UP000801492"/>
    </source>
</evidence>
<feature type="domain" description="Sulfotransferase" evidence="3">
    <location>
        <begin position="54"/>
        <end position="319"/>
    </location>
</feature>
<comment type="caution">
    <text evidence="4">The sequence shown here is derived from an EMBL/GenBank/DDBJ whole genome shotgun (WGS) entry which is preliminary data.</text>
</comment>
<organism evidence="4 5">
    <name type="scientific">Ignelater luminosus</name>
    <name type="common">Cucubano</name>
    <name type="synonym">Pyrophorus luminosus</name>
    <dbReference type="NCBI Taxonomy" id="2038154"/>
    <lineage>
        <taxon>Eukaryota</taxon>
        <taxon>Metazoa</taxon>
        <taxon>Ecdysozoa</taxon>
        <taxon>Arthropoda</taxon>
        <taxon>Hexapoda</taxon>
        <taxon>Insecta</taxon>
        <taxon>Pterygota</taxon>
        <taxon>Neoptera</taxon>
        <taxon>Endopterygota</taxon>
        <taxon>Coleoptera</taxon>
        <taxon>Polyphaga</taxon>
        <taxon>Elateriformia</taxon>
        <taxon>Elateroidea</taxon>
        <taxon>Elateridae</taxon>
        <taxon>Agrypninae</taxon>
        <taxon>Pyrophorini</taxon>
        <taxon>Ignelater</taxon>
    </lineage>
</organism>
<evidence type="ECO:0000259" key="3">
    <source>
        <dbReference type="Pfam" id="PF00685"/>
    </source>
</evidence>
<evidence type="ECO:0000313" key="4">
    <source>
        <dbReference type="EMBL" id="KAF2883128.1"/>
    </source>
</evidence>
<dbReference type="Pfam" id="PF00685">
    <property type="entry name" value="Sulfotransfer_1"/>
    <property type="match status" value="1"/>
</dbReference>
<keyword evidence="2" id="KW-0808">Transferase</keyword>
<name>A0A8K0CEM0_IGNLU</name>
<dbReference type="InterPro" id="IPR027417">
    <property type="entry name" value="P-loop_NTPase"/>
</dbReference>
<dbReference type="PANTHER" id="PTHR11783">
    <property type="entry name" value="SULFOTRANSFERASE SULT"/>
    <property type="match status" value="1"/>
</dbReference>
<protein>
    <recommendedName>
        <fullName evidence="3">Sulfotransferase domain-containing protein</fullName>
    </recommendedName>
</protein>
<gene>
    <name evidence="4" type="ORF">ILUMI_23045</name>
</gene>